<keyword evidence="3" id="KW-1185">Reference proteome</keyword>
<dbReference type="Pfam" id="PF00144">
    <property type="entry name" value="Beta-lactamase"/>
    <property type="match status" value="1"/>
</dbReference>
<dbReference type="InterPro" id="IPR012338">
    <property type="entry name" value="Beta-lactam/transpept-like"/>
</dbReference>
<dbReference type="Proteomes" id="UP001589776">
    <property type="component" value="Unassembled WGS sequence"/>
</dbReference>
<comment type="caution">
    <text evidence="2">The sequence shown here is derived from an EMBL/GenBank/DDBJ whole genome shotgun (WGS) entry which is preliminary data.</text>
</comment>
<evidence type="ECO:0000259" key="1">
    <source>
        <dbReference type="Pfam" id="PF00144"/>
    </source>
</evidence>
<dbReference type="SUPFAM" id="SSF56601">
    <property type="entry name" value="beta-lactamase/transpeptidase-like"/>
    <property type="match status" value="1"/>
</dbReference>
<keyword evidence="2" id="KW-0378">Hydrolase</keyword>
<dbReference type="InterPro" id="IPR001466">
    <property type="entry name" value="Beta-lactam-related"/>
</dbReference>
<reference evidence="2 3" key="1">
    <citation type="submission" date="2024-09" db="EMBL/GenBank/DDBJ databases">
        <authorList>
            <person name="Sun Q."/>
            <person name="Mori K."/>
        </authorList>
    </citation>
    <scope>NUCLEOTIDE SEQUENCE [LARGE SCALE GENOMIC DNA]</scope>
    <source>
        <strain evidence="2 3">CCM 7759</strain>
    </source>
</reference>
<protein>
    <submittedName>
        <fullName evidence="2">Serine hydrolase domain-containing protein</fullName>
        <ecNumber evidence="2">3.-.-.-</ecNumber>
    </submittedName>
</protein>
<dbReference type="GO" id="GO:0016787">
    <property type="term" value="F:hydrolase activity"/>
    <property type="evidence" value="ECO:0007669"/>
    <property type="project" value="UniProtKB-KW"/>
</dbReference>
<gene>
    <name evidence="2" type="ORF">ACFFK0_14215</name>
</gene>
<feature type="domain" description="Beta-lactamase-related" evidence="1">
    <location>
        <begin position="53"/>
        <end position="320"/>
    </location>
</feature>
<dbReference type="InterPro" id="IPR050491">
    <property type="entry name" value="AmpC-like"/>
</dbReference>
<sequence>MMDEILQEVMALPKVRRWAEAPGHRLSVGIAGASGTAVWPKAALGEEDGMAPLYEIGSITKTMTGLLLAIGEERGMWRRTDRLSELIPEWAASPFAARTNLLQLVTHTAGLDRMPANFSKTIQDRMNPYASYSEDKLEEAVRSETLRKQGRHQYSNYGFGLLGWILSKRTGLNYPELLHEWVFAPLGMAHTSAKLQTQQTGRLLPVFSGKGRPVPHWEFQDTMAGAGAVRSTLPDMLGYIQAHLHAEGEGHPMEEPLKECRKEHHLLFAGKGIGVGYAWMFYKEKDGSTTYWHNGGTYGSSSFAAFNPAKRIGFVILSNYGATLWSQLPLLGSRSMNADKLATIVSDKILR</sequence>
<dbReference type="RefSeq" id="WP_377470907.1">
    <property type="nucleotide sequence ID" value="NZ_JBHLWN010000057.1"/>
</dbReference>
<name>A0ABV6DLR9_9BACL</name>
<evidence type="ECO:0000313" key="2">
    <source>
        <dbReference type="EMBL" id="MFC0213595.1"/>
    </source>
</evidence>
<accession>A0ABV6DLR9</accession>
<dbReference type="EMBL" id="JBHLWN010000057">
    <property type="protein sequence ID" value="MFC0213595.1"/>
    <property type="molecule type" value="Genomic_DNA"/>
</dbReference>
<dbReference type="EC" id="3.-.-.-" evidence="2"/>
<dbReference type="Gene3D" id="3.40.710.10">
    <property type="entry name" value="DD-peptidase/beta-lactamase superfamily"/>
    <property type="match status" value="1"/>
</dbReference>
<organism evidence="2 3">
    <name type="scientific">Paenibacillus chartarius</name>
    <dbReference type="NCBI Taxonomy" id="747481"/>
    <lineage>
        <taxon>Bacteria</taxon>
        <taxon>Bacillati</taxon>
        <taxon>Bacillota</taxon>
        <taxon>Bacilli</taxon>
        <taxon>Bacillales</taxon>
        <taxon>Paenibacillaceae</taxon>
        <taxon>Paenibacillus</taxon>
    </lineage>
</organism>
<dbReference type="PANTHER" id="PTHR46825:SF8">
    <property type="entry name" value="BETA-LACTAMASE-RELATED"/>
    <property type="match status" value="1"/>
</dbReference>
<dbReference type="PANTHER" id="PTHR46825">
    <property type="entry name" value="D-ALANYL-D-ALANINE-CARBOXYPEPTIDASE/ENDOPEPTIDASE AMPH"/>
    <property type="match status" value="1"/>
</dbReference>
<proteinExistence type="predicted"/>
<evidence type="ECO:0000313" key="3">
    <source>
        <dbReference type="Proteomes" id="UP001589776"/>
    </source>
</evidence>